<protein>
    <recommendedName>
        <fullName evidence="3">Tc1-like transposase DDE domain-containing protein</fullName>
    </recommendedName>
</protein>
<proteinExistence type="predicted"/>
<dbReference type="InterPro" id="IPR036397">
    <property type="entry name" value="RNaseH_sf"/>
</dbReference>
<accession>A0A0C2IPP9</accession>
<dbReference type="OrthoDB" id="8928061at2759"/>
<evidence type="ECO:0008006" key="3">
    <source>
        <dbReference type="Google" id="ProtNLM"/>
    </source>
</evidence>
<dbReference type="EMBL" id="JWZT01003181">
    <property type="protein sequence ID" value="KII67459.1"/>
    <property type="molecule type" value="Genomic_DNA"/>
</dbReference>
<dbReference type="GO" id="GO:0003676">
    <property type="term" value="F:nucleic acid binding"/>
    <property type="evidence" value="ECO:0007669"/>
    <property type="project" value="InterPro"/>
</dbReference>
<evidence type="ECO:0000313" key="1">
    <source>
        <dbReference type="EMBL" id="KII67459.1"/>
    </source>
</evidence>
<dbReference type="Proteomes" id="UP000031668">
    <property type="component" value="Unassembled WGS sequence"/>
</dbReference>
<gene>
    <name evidence="1" type="ORF">RF11_07449</name>
</gene>
<keyword evidence="2" id="KW-1185">Reference proteome</keyword>
<reference evidence="1 2" key="1">
    <citation type="journal article" date="2014" name="Genome Biol. Evol.">
        <title>The genome of the myxosporean Thelohanellus kitauei shows adaptations to nutrient acquisition within its fish host.</title>
        <authorList>
            <person name="Yang Y."/>
            <person name="Xiong J."/>
            <person name="Zhou Z."/>
            <person name="Huo F."/>
            <person name="Miao W."/>
            <person name="Ran C."/>
            <person name="Liu Y."/>
            <person name="Zhang J."/>
            <person name="Feng J."/>
            <person name="Wang M."/>
            <person name="Wang M."/>
            <person name="Wang L."/>
            <person name="Yao B."/>
        </authorList>
    </citation>
    <scope>NUCLEOTIDE SEQUENCE [LARGE SCALE GENOMIC DNA]</scope>
    <source>
        <strain evidence="1">Wuqing</strain>
    </source>
</reference>
<comment type="caution">
    <text evidence="1">The sequence shown here is derived from an EMBL/GenBank/DDBJ whole genome shotgun (WGS) entry which is preliminary data.</text>
</comment>
<dbReference type="AlphaFoldDB" id="A0A0C2IPP9"/>
<organism evidence="1 2">
    <name type="scientific">Thelohanellus kitauei</name>
    <name type="common">Myxosporean</name>
    <dbReference type="NCBI Taxonomy" id="669202"/>
    <lineage>
        <taxon>Eukaryota</taxon>
        <taxon>Metazoa</taxon>
        <taxon>Cnidaria</taxon>
        <taxon>Myxozoa</taxon>
        <taxon>Myxosporea</taxon>
        <taxon>Bivalvulida</taxon>
        <taxon>Platysporina</taxon>
        <taxon>Myxobolidae</taxon>
        <taxon>Thelohanellus</taxon>
    </lineage>
</organism>
<sequence length="129" mass="14730">MICRYGRDLTGVRATKVVRGIEVSKLFCCLHDCFLEYLQEIFEVIPAIEISEVYLVMDNVPFHKTALVQNTIRAFNHGLVRQANSRTADELFSSIEAFSSNITSNDCLGFYRHIESYLPDCIQGYPVEN</sequence>
<dbReference type="Gene3D" id="3.30.420.10">
    <property type="entry name" value="Ribonuclease H-like superfamily/Ribonuclease H"/>
    <property type="match status" value="1"/>
</dbReference>
<evidence type="ECO:0000313" key="2">
    <source>
        <dbReference type="Proteomes" id="UP000031668"/>
    </source>
</evidence>
<name>A0A0C2IPP9_THEKT</name>